<dbReference type="AlphaFoldDB" id="A0A132MUR5"/>
<evidence type="ECO:0000256" key="1">
    <source>
        <dbReference type="ARBA" id="ARBA00022801"/>
    </source>
</evidence>
<organism evidence="3 4">
    <name type="scientific">Carbonactinospora thermoautotrophica</name>
    <dbReference type="NCBI Taxonomy" id="1469144"/>
    <lineage>
        <taxon>Bacteria</taxon>
        <taxon>Bacillati</taxon>
        <taxon>Actinomycetota</taxon>
        <taxon>Actinomycetes</taxon>
        <taxon>Kitasatosporales</taxon>
        <taxon>Carbonactinosporaceae</taxon>
        <taxon>Carbonactinospora</taxon>
    </lineage>
</organism>
<dbReference type="PANTHER" id="PTHR43674">
    <property type="entry name" value="NITRILASE C965.09-RELATED"/>
    <property type="match status" value="1"/>
</dbReference>
<dbReference type="InterPro" id="IPR003010">
    <property type="entry name" value="C-N_Hydrolase"/>
</dbReference>
<accession>A0A132MUR5</accession>
<keyword evidence="4" id="KW-1185">Reference proteome</keyword>
<dbReference type="PANTHER" id="PTHR43674:SF2">
    <property type="entry name" value="BETA-UREIDOPROPIONASE"/>
    <property type="match status" value="1"/>
</dbReference>
<dbReference type="InterPro" id="IPR036526">
    <property type="entry name" value="C-N_Hydrolase_sf"/>
</dbReference>
<dbReference type="STRING" id="1469144.LI90_2140"/>
<dbReference type="EC" id="3.5.1.4" evidence="3"/>
<dbReference type="GO" id="GO:0004040">
    <property type="term" value="F:amidase activity"/>
    <property type="evidence" value="ECO:0007669"/>
    <property type="project" value="UniProtKB-EC"/>
</dbReference>
<gene>
    <name evidence="3" type="ORF">LI90_2140</name>
</gene>
<dbReference type="PROSITE" id="PS50263">
    <property type="entry name" value="CN_HYDROLASE"/>
    <property type="match status" value="1"/>
</dbReference>
<evidence type="ECO:0000313" key="3">
    <source>
        <dbReference type="EMBL" id="KWX01112.1"/>
    </source>
</evidence>
<sequence length="301" mass="32092">MPARSRFPGSGLTRMAPPGLGAGRMGVIRVAAAAARFGRDLEFDLRRIAKLIEDARRLGVSLLVLPDAALGGYLADLRHPDPEALPPALKPDDPLLMKVAEMAGEMVVCVGYCEADGEDRYNSAVCVSGDGVLGRHRKVHLPAGETAAYSAGDRFAAFDTPVGRLGMLIDYDKTFPESARSLALDGAEIVACLSAWPTSVTNRAPRMAQDRQARLFDLYDCARAAENQVVVVSSNQTGTMGGLRFLGQAKVVGPGGDILARTWSKAGLAVAELDVAAEIARARRVLRHLDERRPAAYRGLG</sequence>
<name>A0A132MUR5_9ACTN</name>
<protein>
    <submittedName>
        <fullName evidence="3">Aliphatic amidase amiE</fullName>
        <ecNumber evidence="3">3.5.1.4</ecNumber>
    </submittedName>
</protein>
<keyword evidence="1 3" id="KW-0378">Hydrolase</keyword>
<dbReference type="Proteomes" id="UP000070188">
    <property type="component" value="Unassembled WGS sequence"/>
</dbReference>
<evidence type="ECO:0000259" key="2">
    <source>
        <dbReference type="PROSITE" id="PS50263"/>
    </source>
</evidence>
<dbReference type="InterPro" id="IPR050345">
    <property type="entry name" value="Aliph_Amidase/BUP"/>
</dbReference>
<evidence type="ECO:0000313" key="4">
    <source>
        <dbReference type="Proteomes" id="UP000070188"/>
    </source>
</evidence>
<dbReference type="CDD" id="cd07197">
    <property type="entry name" value="nitrilase"/>
    <property type="match status" value="1"/>
</dbReference>
<dbReference type="Pfam" id="PF00795">
    <property type="entry name" value="CN_hydrolase"/>
    <property type="match status" value="1"/>
</dbReference>
<dbReference type="SUPFAM" id="SSF56317">
    <property type="entry name" value="Carbon-nitrogen hydrolase"/>
    <property type="match status" value="1"/>
</dbReference>
<comment type="caution">
    <text evidence="3">The sequence shown here is derived from an EMBL/GenBank/DDBJ whole genome shotgun (WGS) entry which is preliminary data.</text>
</comment>
<feature type="domain" description="CN hydrolase" evidence="2">
    <location>
        <begin position="28"/>
        <end position="275"/>
    </location>
</feature>
<dbReference type="Gene3D" id="3.60.110.10">
    <property type="entry name" value="Carbon-nitrogen hydrolase"/>
    <property type="match status" value="1"/>
</dbReference>
<dbReference type="PATRIC" id="fig|1469144.10.peg.2320"/>
<proteinExistence type="predicted"/>
<reference evidence="4" key="1">
    <citation type="submission" date="2015-04" db="EMBL/GenBank/DDBJ databases">
        <title>Physiological reanalysis, assessment of diazotrophy, and genome sequences of multiple isolates of Streptomyces thermoautotrophicus.</title>
        <authorList>
            <person name="MacKellar D.C."/>
            <person name="Lieber L."/>
            <person name="Norman J."/>
            <person name="Bolger A."/>
            <person name="Tobin C."/>
            <person name="Murray J.W."/>
            <person name="Chang R."/>
            <person name="Ford T."/>
            <person name="Nguyen P.Q."/>
            <person name="Woodward J."/>
            <person name="Permingeat H."/>
            <person name="Joshi N.S."/>
            <person name="Silver P.A."/>
            <person name="Usadel B."/>
            <person name="Rutherford A.W."/>
            <person name="Friesen M."/>
            <person name="Prell J."/>
        </authorList>
    </citation>
    <scope>NUCLEOTIDE SEQUENCE [LARGE SCALE GENOMIC DNA]</scope>
    <source>
        <strain evidence="4">H1</strain>
    </source>
</reference>
<dbReference type="EMBL" id="LAXD01000001">
    <property type="protein sequence ID" value="KWX01112.1"/>
    <property type="molecule type" value="Genomic_DNA"/>
</dbReference>